<feature type="signal peptide" evidence="1">
    <location>
        <begin position="1"/>
        <end position="24"/>
    </location>
</feature>
<proteinExistence type="predicted"/>
<evidence type="ECO:0000313" key="4">
    <source>
        <dbReference type="Proteomes" id="UP001626593"/>
    </source>
</evidence>
<gene>
    <name evidence="3" type="ORF">U5817_03185</name>
</gene>
<dbReference type="InterPro" id="IPR011040">
    <property type="entry name" value="Sialidase"/>
</dbReference>
<dbReference type="RefSeq" id="WP_407279695.1">
    <property type="nucleotide sequence ID" value="NZ_CP141259.1"/>
</dbReference>
<dbReference type="SUPFAM" id="SSF50939">
    <property type="entry name" value="Sialidases"/>
    <property type="match status" value="1"/>
</dbReference>
<dbReference type="Gene3D" id="2.120.10.10">
    <property type="match status" value="1"/>
</dbReference>
<keyword evidence="4" id="KW-1185">Reference proteome</keyword>
<dbReference type="CDD" id="cd15482">
    <property type="entry name" value="Sialidase_non-viral"/>
    <property type="match status" value="1"/>
</dbReference>
<accession>A0ABZ1AMI4</accession>
<dbReference type="Pfam" id="PF13088">
    <property type="entry name" value="BNR_2"/>
    <property type="match status" value="1"/>
</dbReference>
<name>A0ABZ1AMI4_AROEV</name>
<dbReference type="EMBL" id="CP141259">
    <property type="protein sequence ID" value="WRL47071.1"/>
    <property type="molecule type" value="Genomic_DNA"/>
</dbReference>
<feature type="domain" description="Sialidase" evidence="2">
    <location>
        <begin position="78"/>
        <end position="406"/>
    </location>
</feature>
<dbReference type="PANTHER" id="PTHR43752:SF2">
    <property type="entry name" value="BNR_ASP-BOX REPEAT FAMILY PROTEIN"/>
    <property type="match status" value="1"/>
</dbReference>
<reference evidence="3 4" key="1">
    <citation type="submission" date="2023-12" db="EMBL/GenBank/DDBJ databases">
        <title>A. evansii MAY27, complete genome.</title>
        <authorList>
            <person name="Wang Y."/>
        </authorList>
    </citation>
    <scope>NUCLEOTIDE SEQUENCE [LARGE SCALE GENOMIC DNA]</scope>
    <source>
        <strain evidence="3 4">MAY27</strain>
    </source>
</reference>
<protein>
    <submittedName>
        <fullName evidence="3">Sialidase family protein</fullName>
    </submittedName>
</protein>
<evidence type="ECO:0000256" key="1">
    <source>
        <dbReference type="SAM" id="SignalP"/>
    </source>
</evidence>
<evidence type="ECO:0000313" key="3">
    <source>
        <dbReference type="EMBL" id="WRL47071.1"/>
    </source>
</evidence>
<keyword evidence="1" id="KW-0732">Signal</keyword>
<sequence length="429" mass="46819">MNRKASRGLRALAFAAIAGVSVWAAWPGVQTAPAAGFVVPAAPARSGEASVPQLASFVVNAAEPARVHAASIAALPDGRLFSAWFGGSREGATDVKVHAAFFDPAAGRWGEQLTIATPEQTTRDLGRLVRKMGNPVAFMVPSGELWVVYVSVTVGGWATSHLNLIRSSDQGRTWAPATRLVASPFLNLSTLAKGAPVFFADGDIGLPVYHEMAGKFGELLVLTPDGRVRRKQRLDHGNRSLQPVVLVKDALAAVVLQRFAGESKPPRAWRSETRDGGRTWSAVEASDLANPNSALAALALEDGRLIAVANDTEDERLRLSLLVSDDDGRHWRAIHRFEDREEFLGRSFGPDVLRPLLTRDVESLGPGPATDSVLRNAEANLCRGETCSWQYDYPYLVRGADGDFHLVYTWNRSFIRHLRFNRAWLEERL</sequence>
<dbReference type="InterPro" id="IPR036278">
    <property type="entry name" value="Sialidase_sf"/>
</dbReference>
<feature type="chain" id="PRO_5047392484" evidence="1">
    <location>
        <begin position="25"/>
        <end position="429"/>
    </location>
</feature>
<evidence type="ECO:0000259" key="2">
    <source>
        <dbReference type="Pfam" id="PF13088"/>
    </source>
</evidence>
<dbReference type="Proteomes" id="UP001626593">
    <property type="component" value="Chromosome"/>
</dbReference>
<dbReference type="PANTHER" id="PTHR43752">
    <property type="entry name" value="BNR/ASP-BOX REPEAT FAMILY PROTEIN"/>
    <property type="match status" value="1"/>
</dbReference>
<organism evidence="3 4">
    <name type="scientific">Aromatoleum evansii</name>
    <name type="common">Azoarcus evansii</name>
    <dbReference type="NCBI Taxonomy" id="59406"/>
    <lineage>
        <taxon>Bacteria</taxon>
        <taxon>Pseudomonadati</taxon>
        <taxon>Pseudomonadota</taxon>
        <taxon>Betaproteobacteria</taxon>
        <taxon>Rhodocyclales</taxon>
        <taxon>Rhodocyclaceae</taxon>
        <taxon>Aromatoleum</taxon>
    </lineage>
</organism>